<keyword evidence="6" id="KW-1185">Reference proteome</keyword>
<dbReference type="InterPro" id="IPR005835">
    <property type="entry name" value="NTP_transferase_dom"/>
</dbReference>
<evidence type="ECO:0000259" key="4">
    <source>
        <dbReference type="Pfam" id="PF24894"/>
    </source>
</evidence>
<proteinExistence type="inferred from homology"/>
<dbReference type="AlphaFoldDB" id="R1ATY4"/>
<dbReference type="GO" id="GO:0005978">
    <property type="term" value="P:glycogen biosynthetic process"/>
    <property type="evidence" value="ECO:0007669"/>
    <property type="project" value="UniProtKB-KW"/>
</dbReference>
<comment type="caution">
    <text evidence="5">The sequence shown here is derived from an EMBL/GenBank/DDBJ whole genome shotgun (WGS) entry which is preliminary data.</text>
</comment>
<dbReference type="InterPro" id="IPR056818">
    <property type="entry name" value="GlmU/GlgC-like_hexapep"/>
</dbReference>
<evidence type="ECO:0000313" key="6">
    <source>
        <dbReference type="Proteomes" id="UP000013378"/>
    </source>
</evidence>
<dbReference type="NCBIfam" id="TIGR02092">
    <property type="entry name" value="glgD"/>
    <property type="match status" value="1"/>
</dbReference>
<dbReference type="GO" id="GO:0008878">
    <property type="term" value="F:glucose-1-phosphate adenylyltransferase activity"/>
    <property type="evidence" value="ECO:0007669"/>
    <property type="project" value="InterPro"/>
</dbReference>
<sequence length="372" mass="42923">MKDLMGIINLSESEEDIKELTYNRPIASIPIAGRYRVIDFVLSNMVNAGIENVSIFTQGKSRSLMDHIKTGKDWDLDRKLDGLFILNPQMNTSNMSITNGDIDNFENHMVYLERSRQNYVILTRSYMICNIDYSDVYRYHKESGADITIVYKKVIKDSNRFINCDTLNLDKDGKVISLGKNIGNDKANNISLEMYVMKKELLLDIIKNSITKGDHRYLKQSIFSNIDKFYVNSYKYNGYLACINSIRNYYKANMELLYENIYKKLFYDNGLIYTRIKDEPPTIYSEESNVYNSLVANGCVIEGTVKNSIIFRGVKIKKNTVVENSIIMQKSEIDEGVKLKNVILDKNVVITKNNSLQGYKHNPLVIKKNEKI</sequence>
<accession>R1ATY4</accession>
<dbReference type="Pfam" id="PF24894">
    <property type="entry name" value="Hexapep_GlmU"/>
    <property type="match status" value="1"/>
</dbReference>
<dbReference type="Pfam" id="PF00483">
    <property type="entry name" value="NTP_transferase"/>
    <property type="match status" value="1"/>
</dbReference>
<dbReference type="SUPFAM" id="SSF51161">
    <property type="entry name" value="Trimeric LpxA-like enzymes"/>
    <property type="match status" value="1"/>
</dbReference>
<dbReference type="InterPro" id="IPR029044">
    <property type="entry name" value="Nucleotide-diphossugar_trans"/>
</dbReference>
<dbReference type="PANTHER" id="PTHR43523">
    <property type="entry name" value="GLUCOSE-1-PHOSPHATE ADENYLYLTRANSFERASE-RELATED"/>
    <property type="match status" value="1"/>
</dbReference>
<keyword evidence="5" id="KW-0548">Nucleotidyltransferase</keyword>
<dbReference type="PATRIC" id="fig|1304284.3.peg.1329"/>
<protein>
    <submittedName>
        <fullName evidence="5">Glycogen biosynthesis protein GlgD, glucose-1-phosphate adenylyltransferase family</fullName>
    </submittedName>
</protein>
<dbReference type="Gene3D" id="3.90.550.10">
    <property type="entry name" value="Spore Coat Polysaccharide Biosynthesis Protein SpsA, Chain A"/>
    <property type="match status" value="1"/>
</dbReference>
<organism evidence="5 6">
    <name type="scientific">Caldisalinibacter kiritimatiensis</name>
    <dbReference type="NCBI Taxonomy" id="1304284"/>
    <lineage>
        <taxon>Bacteria</taxon>
        <taxon>Bacillati</taxon>
        <taxon>Bacillota</taxon>
        <taxon>Tissierellia</taxon>
        <taxon>Tissierellales</taxon>
        <taxon>Thermohalobacteraceae</taxon>
        <taxon>Caldisalinibacter</taxon>
    </lineage>
</organism>
<dbReference type="CDD" id="cd04651">
    <property type="entry name" value="LbH_G1P_AT_C"/>
    <property type="match status" value="1"/>
</dbReference>
<evidence type="ECO:0000256" key="2">
    <source>
        <dbReference type="ARBA" id="ARBA00023056"/>
    </source>
</evidence>
<keyword evidence="2" id="KW-0320">Glycogen biosynthesis</keyword>
<dbReference type="RefSeq" id="WP_006312393.1">
    <property type="nucleotide sequence ID" value="NZ_ARZA01000139.1"/>
</dbReference>
<dbReference type="PANTHER" id="PTHR43523:SF6">
    <property type="entry name" value="GLYCOGEN BIOSYNTHESIS PROTEIN GLGD"/>
    <property type="match status" value="1"/>
</dbReference>
<name>R1ATY4_9FIRM</name>
<evidence type="ECO:0000256" key="1">
    <source>
        <dbReference type="ARBA" id="ARBA00010443"/>
    </source>
</evidence>
<dbReference type="InterPro" id="IPR011832">
    <property type="entry name" value="GlgDAde_trans"/>
</dbReference>
<dbReference type="SUPFAM" id="SSF53448">
    <property type="entry name" value="Nucleotide-diphospho-sugar transferases"/>
    <property type="match status" value="1"/>
</dbReference>
<dbReference type="Proteomes" id="UP000013378">
    <property type="component" value="Unassembled WGS sequence"/>
</dbReference>
<dbReference type="InterPro" id="IPR011831">
    <property type="entry name" value="ADP-Glc_PPase"/>
</dbReference>
<dbReference type="InterPro" id="IPR011004">
    <property type="entry name" value="Trimer_LpxA-like_sf"/>
</dbReference>
<evidence type="ECO:0000313" key="5">
    <source>
        <dbReference type="EMBL" id="EOD00598.1"/>
    </source>
</evidence>
<dbReference type="Gene3D" id="2.160.10.10">
    <property type="entry name" value="Hexapeptide repeat proteins"/>
    <property type="match status" value="1"/>
</dbReference>
<keyword evidence="5" id="KW-0808">Transferase</keyword>
<dbReference type="EMBL" id="ARZA01000139">
    <property type="protein sequence ID" value="EOD00598.1"/>
    <property type="molecule type" value="Genomic_DNA"/>
</dbReference>
<dbReference type="eggNOG" id="COG0448">
    <property type="taxonomic scope" value="Bacteria"/>
</dbReference>
<feature type="domain" description="Nucleotidyl transferase" evidence="3">
    <location>
        <begin position="19"/>
        <end position="155"/>
    </location>
</feature>
<evidence type="ECO:0000259" key="3">
    <source>
        <dbReference type="Pfam" id="PF00483"/>
    </source>
</evidence>
<feature type="domain" description="Glucose-1-phosphate adenylyltransferase/Bifunctional protein GlmU-like C-terminal hexapeptide" evidence="4">
    <location>
        <begin position="286"/>
        <end position="354"/>
    </location>
</feature>
<dbReference type="CDD" id="cd02508">
    <property type="entry name" value="ADP_Glucose_PP"/>
    <property type="match status" value="1"/>
</dbReference>
<dbReference type="STRING" id="1304284.L21TH_1359"/>
<reference evidence="5 6" key="1">
    <citation type="journal article" date="2015" name="Geomicrobiol. J.">
        <title>Caldisalinibacter kiritimatiensis gen. nov., sp. nov., a moderately thermohalophilic thiosulfate-reducing bacterium from a hypersaline microbial mat.</title>
        <authorList>
            <person name="Ben Hania W."/>
            <person name="Joseph M."/>
            <person name="Fiebig A."/>
            <person name="Bunk B."/>
            <person name="Klenk H.-P."/>
            <person name="Fardeau M.-L."/>
            <person name="Spring S."/>
        </authorList>
    </citation>
    <scope>NUCLEOTIDE SEQUENCE [LARGE SCALE GENOMIC DNA]</scope>
    <source>
        <strain evidence="5 6">L21-TH-D2</strain>
    </source>
</reference>
<comment type="similarity">
    <text evidence="1">Belongs to the bacterial/plant glucose-1-phosphate adenylyltransferase family.</text>
</comment>
<gene>
    <name evidence="5" type="ORF">L21TH_1359</name>
</gene>